<dbReference type="InterPro" id="IPR002942">
    <property type="entry name" value="S4_RNA-bd"/>
</dbReference>
<name>A0A449B9M8_9BACT</name>
<dbReference type="PANTHER" id="PTHR47683">
    <property type="entry name" value="PSEUDOURIDINE SYNTHASE FAMILY PROTEIN-RELATED"/>
    <property type="match status" value="1"/>
</dbReference>
<dbReference type="InterPro" id="IPR036986">
    <property type="entry name" value="S4_RNA-bd_sf"/>
</dbReference>
<dbReference type="GO" id="GO:0003723">
    <property type="term" value="F:RNA binding"/>
    <property type="evidence" value="ECO:0007669"/>
    <property type="project" value="UniProtKB-KW"/>
</dbReference>
<dbReference type="FunFam" id="3.10.290.10:FF:000003">
    <property type="entry name" value="Pseudouridine synthase"/>
    <property type="match status" value="1"/>
</dbReference>
<dbReference type="PANTHER" id="PTHR47683:SF2">
    <property type="entry name" value="RNA-BINDING S4 DOMAIN-CONTAINING PROTEIN"/>
    <property type="match status" value="1"/>
</dbReference>
<dbReference type="InterPro" id="IPR018496">
    <property type="entry name" value="PsdUridine_synth_RsuA/RluB_CS"/>
</dbReference>
<keyword evidence="2 4" id="KW-0413">Isomerase</keyword>
<dbReference type="Gene3D" id="3.30.70.580">
    <property type="entry name" value="Pseudouridine synthase I, catalytic domain, N-terminal subdomain"/>
    <property type="match status" value="1"/>
</dbReference>
<dbReference type="InterPro" id="IPR042092">
    <property type="entry name" value="PsdUridine_s_RsuA/RluB/E/F_cat"/>
</dbReference>
<gene>
    <name evidence="6" type="primary">rluB</name>
    <name evidence="6" type="ORF">NCTC10184_00077</name>
</gene>
<dbReference type="SMART" id="SM00363">
    <property type="entry name" value="S4"/>
    <property type="match status" value="1"/>
</dbReference>
<dbReference type="InterPro" id="IPR000748">
    <property type="entry name" value="PsdUridine_synth_RsuA/RluB/E/F"/>
</dbReference>
<dbReference type="NCBIfam" id="TIGR00093">
    <property type="entry name" value="pseudouridine synthase"/>
    <property type="match status" value="1"/>
</dbReference>
<dbReference type="SUPFAM" id="SSF55120">
    <property type="entry name" value="Pseudouridine synthase"/>
    <property type="match status" value="1"/>
</dbReference>
<evidence type="ECO:0000256" key="4">
    <source>
        <dbReference type="RuleBase" id="RU003887"/>
    </source>
</evidence>
<dbReference type="KEGG" id="mcob:NCTC10184_00077"/>
<feature type="domain" description="RNA-binding S4" evidence="5">
    <location>
        <begin position="15"/>
        <end position="75"/>
    </location>
</feature>
<dbReference type="GO" id="GO:0000455">
    <property type="term" value="P:enzyme-directed rRNA pseudouridine synthesis"/>
    <property type="evidence" value="ECO:0007669"/>
    <property type="project" value="UniProtKB-ARBA"/>
</dbReference>
<dbReference type="PROSITE" id="PS01149">
    <property type="entry name" value="PSI_RSU"/>
    <property type="match status" value="1"/>
</dbReference>
<dbReference type="GO" id="GO:0120159">
    <property type="term" value="F:rRNA pseudouridine synthase activity"/>
    <property type="evidence" value="ECO:0007669"/>
    <property type="project" value="UniProtKB-ARBA"/>
</dbReference>
<dbReference type="InterPro" id="IPR050343">
    <property type="entry name" value="RsuA_PseudoU_synthase"/>
</dbReference>
<organism evidence="6 7">
    <name type="scientific">Mycoplasmopsis columbinasalis</name>
    <dbReference type="NCBI Taxonomy" id="114880"/>
    <lineage>
        <taxon>Bacteria</taxon>
        <taxon>Bacillati</taxon>
        <taxon>Mycoplasmatota</taxon>
        <taxon>Mycoplasmoidales</taxon>
        <taxon>Metamycoplasmataceae</taxon>
        <taxon>Mycoplasmopsis</taxon>
    </lineage>
</organism>
<dbReference type="AlphaFoldDB" id="A0A449B9M8"/>
<evidence type="ECO:0000313" key="7">
    <source>
        <dbReference type="Proteomes" id="UP000290876"/>
    </source>
</evidence>
<dbReference type="CDD" id="cd00165">
    <property type="entry name" value="S4"/>
    <property type="match status" value="1"/>
</dbReference>
<dbReference type="Proteomes" id="UP000290876">
    <property type="component" value="Chromosome"/>
</dbReference>
<dbReference type="RefSeq" id="WP_223211671.1">
    <property type="nucleotide sequence ID" value="NZ_LR215043.1"/>
</dbReference>
<keyword evidence="3" id="KW-0694">RNA-binding</keyword>
<reference evidence="6 7" key="1">
    <citation type="submission" date="2019-01" db="EMBL/GenBank/DDBJ databases">
        <authorList>
            <consortium name="Pathogen Informatics"/>
        </authorList>
    </citation>
    <scope>NUCLEOTIDE SEQUENCE [LARGE SCALE GENOMIC DNA]</scope>
    <source>
        <strain evidence="6 7">NCTC10184</strain>
    </source>
</reference>
<dbReference type="EMBL" id="LR215043">
    <property type="protein sequence ID" value="VEU77863.1"/>
    <property type="molecule type" value="Genomic_DNA"/>
</dbReference>
<dbReference type="InterPro" id="IPR006145">
    <property type="entry name" value="PsdUridine_synth_RsuA/RluA"/>
</dbReference>
<accession>A0A449B9M8</accession>
<comment type="similarity">
    <text evidence="1 4">Belongs to the pseudouridine synthase RsuA family.</text>
</comment>
<dbReference type="EC" id="5.4.99.-" evidence="4"/>
<keyword evidence="7" id="KW-1185">Reference proteome</keyword>
<evidence type="ECO:0000256" key="2">
    <source>
        <dbReference type="ARBA" id="ARBA00023235"/>
    </source>
</evidence>
<protein>
    <recommendedName>
        <fullName evidence="4">Pseudouridine synthase</fullName>
        <ecNumber evidence="4">5.4.99.-</ecNumber>
    </recommendedName>
</protein>
<evidence type="ECO:0000256" key="3">
    <source>
        <dbReference type="PROSITE-ProRule" id="PRU00182"/>
    </source>
</evidence>
<dbReference type="InterPro" id="IPR020094">
    <property type="entry name" value="TruA/RsuA/RluB/E/F_N"/>
</dbReference>
<evidence type="ECO:0000313" key="6">
    <source>
        <dbReference type="EMBL" id="VEU77863.1"/>
    </source>
</evidence>
<dbReference type="Gene3D" id="3.30.70.1560">
    <property type="entry name" value="Alpha-L RNA-binding motif"/>
    <property type="match status" value="1"/>
</dbReference>
<dbReference type="SUPFAM" id="SSF55174">
    <property type="entry name" value="Alpha-L RNA-binding motif"/>
    <property type="match status" value="1"/>
</dbReference>
<dbReference type="PROSITE" id="PS50889">
    <property type="entry name" value="S4"/>
    <property type="match status" value="1"/>
</dbReference>
<dbReference type="Gene3D" id="3.10.290.10">
    <property type="entry name" value="RNA-binding S4 domain"/>
    <property type="match status" value="1"/>
</dbReference>
<dbReference type="Pfam" id="PF00849">
    <property type="entry name" value="PseudoU_synth_2"/>
    <property type="match status" value="1"/>
</dbReference>
<proteinExistence type="inferred from homology"/>
<evidence type="ECO:0000259" key="5">
    <source>
        <dbReference type="SMART" id="SM00363"/>
    </source>
</evidence>
<dbReference type="Pfam" id="PF01479">
    <property type="entry name" value="S4"/>
    <property type="match status" value="1"/>
</dbReference>
<evidence type="ECO:0000256" key="1">
    <source>
        <dbReference type="ARBA" id="ARBA00008348"/>
    </source>
</evidence>
<dbReference type="InterPro" id="IPR020103">
    <property type="entry name" value="PsdUridine_synth_cat_dom_sf"/>
</dbReference>
<sequence length="260" mass="29780">MNQHKESMITDLNKTRLQKLIAASGYCSRREAEKLIQQGKVRINGQVAPLGSLATSADLITINNQPLDLEPPQLVYILLNKPPKTITTARDPQKRTTVVDLIDTSLRIVPVGRLDYDTTGALLLTNDLKLVNQLTHPKYEIQRIYRARLDAPLTRRELIQINKGILVNGKISHQLVQQVDQKSYLVTLHVGSYHHVKLLFAHFERKVLTLKRIQYANLTIQNLPIGAYRPLKLKELKDLKFLVRQQEARLQTKEQPTHEK</sequence>